<feature type="domain" description="Integrase catalytic" evidence="2">
    <location>
        <begin position="270"/>
        <end position="436"/>
    </location>
</feature>
<evidence type="ECO:0000313" key="3">
    <source>
        <dbReference type="EMBL" id="KAL0416653.1"/>
    </source>
</evidence>
<sequence>MTAANKMRTYGEDMQDVKVVEKILHSLTEKFNYVVCSIEESKDIDALTVDELQSSLIVHEQKFQRYCGEEHALKVKHDRGRGRGAYRGRGRGRGRAISFNKETVEYYRCHKLGHFQYECSVTDVINLGIFNMNALNTEANYAEFGKEDEMLLMAYAKLNGARKEDAWFLDSGCSNHMCGDQLCLVNSMTDFGIRTIAGKRIGYSDQRRNVQDLSSRERRYGHLSYKGLRTLLNKEMVRGLPQLSTSNVTCSDCINGKQHRDPISKKSNWRASQKLELIHADICGPITPISNNNKRYILLFIDDYSRKAWVHFLTEKSEAFNSFKCFKTIVEKETGLSIKCLRTNRGGEFNSNESNEFCLENGIKRQLTTAYMPQQNGVAERKNRTTMNMVRSMLSDKSIPKTFWPEAVNWSIYILNRCPTLAVKDVTPEEAWSGLKLSVEHFRVFGCIAHVHMPEAGRTKLDNRSNTCVLLGVSKESKGYRLFDPIAKRIIVSRDVIFEEGKQWDWDESLKKHIAVDLESGENEGVVSKNEDGVSTNEEVSDEEIRGEDANSSEAEERVRWPPRWMSDYVSGEGLSKNEDEVHIAQVVSNDPLHFEQAVKSANWRMAMDNEIKSIEKNKTWTLTELPPETKKISVKWVYRTKYNEHGKIDKYKARLVRKGTLNNME</sequence>
<dbReference type="GO" id="GO:0003676">
    <property type="term" value="F:nucleic acid binding"/>
    <property type="evidence" value="ECO:0007669"/>
    <property type="project" value="InterPro"/>
</dbReference>
<dbReference type="InterPro" id="IPR025724">
    <property type="entry name" value="GAG-pre-integrase_dom"/>
</dbReference>
<gene>
    <name evidence="3" type="ORF">Slati_3497200</name>
</gene>
<accession>A0AAW2UHP6</accession>
<dbReference type="InterPro" id="IPR057670">
    <property type="entry name" value="SH3_retrovirus"/>
</dbReference>
<reference evidence="3" key="1">
    <citation type="submission" date="2020-06" db="EMBL/GenBank/DDBJ databases">
        <authorList>
            <person name="Li T."/>
            <person name="Hu X."/>
            <person name="Zhang T."/>
            <person name="Song X."/>
            <person name="Zhang H."/>
            <person name="Dai N."/>
            <person name="Sheng W."/>
            <person name="Hou X."/>
            <person name="Wei L."/>
        </authorList>
    </citation>
    <scope>NUCLEOTIDE SEQUENCE</scope>
    <source>
        <strain evidence="3">KEN1</strain>
        <tissue evidence="3">Leaf</tissue>
    </source>
</reference>
<dbReference type="EMBL" id="JACGWN010000012">
    <property type="protein sequence ID" value="KAL0416653.1"/>
    <property type="molecule type" value="Genomic_DNA"/>
</dbReference>
<dbReference type="InterPro" id="IPR001584">
    <property type="entry name" value="Integrase_cat-core"/>
</dbReference>
<name>A0AAW2UHP6_9LAMI</name>
<dbReference type="Gene3D" id="3.30.420.10">
    <property type="entry name" value="Ribonuclease H-like superfamily/Ribonuclease H"/>
    <property type="match status" value="1"/>
</dbReference>
<proteinExistence type="predicted"/>
<dbReference type="SUPFAM" id="SSF53098">
    <property type="entry name" value="Ribonuclease H-like"/>
    <property type="match status" value="1"/>
</dbReference>
<evidence type="ECO:0000259" key="2">
    <source>
        <dbReference type="PROSITE" id="PS50994"/>
    </source>
</evidence>
<dbReference type="Pfam" id="PF14223">
    <property type="entry name" value="Retrotran_gag_2"/>
    <property type="match status" value="1"/>
</dbReference>
<dbReference type="Pfam" id="PF13976">
    <property type="entry name" value="gag_pre-integrs"/>
    <property type="match status" value="1"/>
</dbReference>
<reference evidence="3" key="2">
    <citation type="journal article" date="2024" name="Plant">
        <title>Genomic evolution and insights into agronomic trait innovations of Sesamum species.</title>
        <authorList>
            <person name="Miao H."/>
            <person name="Wang L."/>
            <person name="Qu L."/>
            <person name="Liu H."/>
            <person name="Sun Y."/>
            <person name="Le M."/>
            <person name="Wang Q."/>
            <person name="Wei S."/>
            <person name="Zheng Y."/>
            <person name="Lin W."/>
            <person name="Duan Y."/>
            <person name="Cao H."/>
            <person name="Xiong S."/>
            <person name="Wang X."/>
            <person name="Wei L."/>
            <person name="Li C."/>
            <person name="Ma Q."/>
            <person name="Ju M."/>
            <person name="Zhao R."/>
            <person name="Li G."/>
            <person name="Mu C."/>
            <person name="Tian Q."/>
            <person name="Mei H."/>
            <person name="Zhang T."/>
            <person name="Gao T."/>
            <person name="Zhang H."/>
        </authorList>
    </citation>
    <scope>NUCLEOTIDE SEQUENCE</scope>
    <source>
        <strain evidence="3">KEN1</strain>
    </source>
</reference>
<evidence type="ECO:0000256" key="1">
    <source>
        <dbReference type="SAM" id="MobiDB-lite"/>
    </source>
</evidence>
<dbReference type="PANTHER" id="PTHR42648">
    <property type="entry name" value="TRANSPOSASE, PUTATIVE-RELATED"/>
    <property type="match status" value="1"/>
</dbReference>
<dbReference type="InterPro" id="IPR039537">
    <property type="entry name" value="Retrotran_Ty1/copia-like"/>
</dbReference>
<dbReference type="InterPro" id="IPR036397">
    <property type="entry name" value="RNaseH_sf"/>
</dbReference>
<dbReference type="AlphaFoldDB" id="A0AAW2UHP6"/>
<dbReference type="GO" id="GO:0015074">
    <property type="term" value="P:DNA integration"/>
    <property type="evidence" value="ECO:0007669"/>
    <property type="project" value="InterPro"/>
</dbReference>
<comment type="caution">
    <text evidence="3">The sequence shown here is derived from an EMBL/GenBank/DDBJ whole genome shotgun (WGS) entry which is preliminary data.</text>
</comment>
<dbReference type="Pfam" id="PF00665">
    <property type="entry name" value="rve"/>
    <property type="match status" value="1"/>
</dbReference>
<feature type="region of interest" description="Disordered" evidence="1">
    <location>
        <begin position="523"/>
        <end position="558"/>
    </location>
</feature>
<protein>
    <submittedName>
        <fullName evidence="3">Retrovirus-related Pol polyprotein from transposon TNT 1-94</fullName>
    </submittedName>
</protein>
<dbReference type="PROSITE" id="PS50994">
    <property type="entry name" value="INTEGRASE"/>
    <property type="match status" value="1"/>
</dbReference>
<dbReference type="InterPro" id="IPR012337">
    <property type="entry name" value="RNaseH-like_sf"/>
</dbReference>
<dbReference type="Pfam" id="PF25597">
    <property type="entry name" value="SH3_retrovirus"/>
    <property type="match status" value="1"/>
</dbReference>
<dbReference type="PANTHER" id="PTHR42648:SF18">
    <property type="entry name" value="RETROTRANSPOSON, UNCLASSIFIED-LIKE PROTEIN"/>
    <property type="match status" value="1"/>
</dbReference>
<feature type="compositionally biased region" description="Basic and acidic residues" evidence="1">
    <location>
        <begin position="543"/>
        <end position="558"/>
    </location>
</feature>
<organism evidence="3">
    <name type="scientific">Sesamum latifolium</name>
    <dbReference type="NCBI Taxonomy" id="2727402"/>
    <lineage>
        <taxon>Eukaryota</taxon>
        <taxon>Viridiplantae</taxon>
        <taxon>Streptophyta</taxon>
        <taxon>Embryophyta</taxon>
        <taxon>Tracheophyta</taxon>
        <taxon>Spermatophyta</taxon>
        <taxon>Magnoliopsida</taxon>
        <taxon>eudicotyledons</taxon>
        <taxon>Gunneridae</taxon>
        <taxon>Pentapetalae</taxon>
        <taxon>asterids</taxon>
        <taxon>lamiids</taxon>
        <taxon>Lamiales</taxon>
        <taxon>Pedaliaceae</taxon>
        <taxon>Sesamum</taxon>
    </lineage>
</organism>